<evidence type="ECO:0000256" key="1">
    <source>
        <dbReference type="ARBA" id="ARBA00010066"/>
    </source>
</evidence>
<evidence type="ECO:0000313" key="12">
    <source>
        <dbReference type="EMBL" id="CAE0046641.1"/>
    </source>
</evidence>
<dbReference type="EMBL" id="HBHW01018996">
    <property type="protein sequence ID" value="CAE0046646.1"/>
    <property type="molecule type" value="Transcribed_RNA"/>
</dbReference>
<evidence type="ECO:0000256" key="6">
    <source>
        <dbReference type="SAM" id="Coils"/>
    </source>
</evidence>
<dbReference type="GO" id="GO:0046961">
    <property type="term" value="F:proton-transporting ATPase activity, rotational mechanism"/>
    <property type="evidence" value="ECO:0007669"/>
    <property type="project" value="InterPro"/>
</dbReference>
<dbReference type="GO" id="GO:0016887">
    <property type="term" value="F:ATP hydrolysis activity"/>
    <property type="evidence" value="ECO:0007669"/>
    <property type="project" value="TreeGrafter"/>
</dbReference>
<dbReference type="PANTHER" id="PTHR12713:SF11">
    <property type="entry name" value="V-TYPE PROTON ATPASE SUBUNIT G"/>
    <property type="match status" value="1"/>
</dbReference>
<reference evidence="13" key="1">
    <citation type="submission" date="2021-01" db="EMBL/GenBank/DDBJ databases">
        <authorList>
            <person name="Corre E."/>
            <person name="Pelletier E."/>
            <person name="Niang G."/>
            <person name="Scheremetjew M."/>
            <person name="Finn R."/>
            <person name="Kale V."/>
            <person name="Holt S."/>
            <person name="Cochrane G."/>
            <person name="Meng A."/>
            <person name="Brown T."/>
            <person name="Cohen L."/>
        </authorList>
    </citation>
    <scope>NUCLEOTIDE SEQUENCE</scope>
    <source>
        <strain evidence="13">CCMP 769</strain>
    </source>
</reference>
<dbReference type="EMBL" id="HBHW01018997">
    <property type="protein sequence ID" value="CAE0046647.1"/>
    <property type="molecule type" value="Transcribed_RNA"/>
</dbReference>
<evidence type="ECO:0000256" key="3">
    <source>
        <dbReference type="ARBA" id="ARBA00022781"/>
    </source>
</evidence>
<dbReference type="EMBL" id="HBHW01018986">
    <property type="protein sequence ID" value="CAE0046636.1"/>
    <property type="molecule type" value="Transcribed_RNA"/>
</dbReference>
<dbReference type="EMBL" id="HBHW01018998">
    <property type="protein sequence ID" value="CAE0046648.1"/>
    <property type="molecule type" value="Transcribed_RNA"/>
</dbReference>
<gene>
    <name evidence="7" type="ORF">RMAR00112_LOCUS14605</name>
    <name evidence="8" type="ORF">RMAR00112_LOCUS14611</name>
    <name evidence="9" type="ORF">RMAR00112_LOCUS14615</name>
    <name evidence="10" type="ORF">RMAR00112_LOCUS14616</name>
    <name evidence="11" type="ORF">RMAR00112_LOCUS14619</name>
    <name evidence="12" type="ORF">RMAR00112_LOCUS14620</name>
    <name evidence="13" type="ORF">RMAR00112_LOCUS14624</name>
    <name evidence="14" type="ORF">RMAR00112_LOCUS14625</name>
    <name evidence="15" type="ORF">RMAR00112_LOCUS14626</name>
    <name evidence="16" type="ORF">RMAR00112_LOCUS14627</name>
</gene>
<dbReference type="Gene3D" id="1.20.5.2950">
    <property type="match status" value="1"/>
</dbReference>
<dbReference type="NCBIfam" id="TIGR01147">
    <property type="entry name" value="V_ATP_synt_G"/>
    <property type="match status" value="1"/>
</dbReference>
<evidence type="ECO:0000313" key="16">
    <source>
        <dbReference type="EMBL" id="CAE0046648.1"/>
    </source>
</evidence>
<organism evidence="13">
    <name type="scientific">Rhodosorus marinus</name>
    <dbReference type="NCBI Taxonomy" id="101924"/>
    <lineage>
        <taxon>Eukaryota</taxon>
        <taxon>Rhodophyta</taxon>
        <taxon>Stylonematophyceae</taxon>
        <taxon>Stylonematales</taxon>
        <taxon>Stylonemataceae</taxon>
        <taxon>Rhodosorus</taxon>
    </lineage>
</organism>
<evidence type="ECO:0000313" key="9">
    <source>
        <dbReference type="EMBL" id="CAE0046636.1"/>
    </source>
</evidence>
<sequence length="111" mass="12448">MSGKSAQTIQQLLEAEKAAAEVVEQARKERDERLKKASLEAEAEIAAYREMLEKEYQEKLAKFKASEGDVSKMVKEREEKEIEAVKEAASKEKDAISSQLVEWVCAIDTGV</sequence>
<evidence type="ECO:0000313" key="14">
    <source>
        <dbReference type="EMBL" id="CAE0046646.1"/>
    </source>
</evidence>
<keyword evidence="4 5" id="KW-0406">Ion transport</keyword>
<evidence type="ECO:0000313" key="8">
    <source>
        <dbReference type="EMBL" id="CAE0046632.1"/>
    </source>
</evidence>
<dbReference type="EMBL" id="HBHW01018990">
    <property type="protein sequence ID" value="CAE0046640.1"/>
    <property type="molecule type" value="Transcribed_RNA"/>
</dbReference>
<keyword evidence="3 5" id="KW-0375">Hydrogen ion transport</keyword>
<dbReference type="InterPro" id="IPR005124">
    <property type="entry name" value="V-ATPase_G"/>
</dbReference>
<dbReference type="PANTHER" id="PTHR12713">
    <property type="entry name" value="VACUOLAR ATP SYNTHASE SUBUNIT G"/>
    <property type="match status" value="1"/>
</dbReference>
<dbReference type="EMBL" id="HBHW01018982">
    <property type="protein sequence ID" value="CAE0046632.1"/>
    <property type="molecule type" value="Transcribed_RNA"/>
</dbReference>
<protein>
    <recommendedName>
        <fullName evidence="5">V-type proton ATPase subunit G</fullName>
    </recommendedName>
</protein>
<dbReference type="EMBL" id="HBHW01018991">
    <property type="protein sequence ID" value="CAE0046641.1"/>
    <property type="molecule type" value="Transcribed_RNA"/>
</dbReference>
<dbReference type="EMBL" id="HBHW01018976">
    <property type="protein sequence ID" value="CAE0046626.1"/>
    <property type="molecule type" value="Transcribed_RNA"/>
</dbReference>
<evidence type="ECO:0000256" key="4">
    <source>
        <dbReference type="ARBA" id="ARBA00023065"/>
    </source>
</evidence>
<dbReference type="EMBL" id="HBHW01018995">
    <property type="protein sequence ID" value="CAE0046645.1"/>
    <property type="molecule type" value="Transcribed_RNA"/>
</dbReference>
<evidence type="ECO:0000313" key="15">
    <source>
        <dbReference type="EMBL" id="CAE0046647.1"/>
    </source>
</evidence>
<dbReference type="EMBL" id="HBHW01018987">
    <property type="protein sequence ID" value="CAE0046637.1"/>
    <property type="molecule type" value="Transcribed_RNA"/>
</dbReference>
<dbReference type="GO" id="GO:0000221">
    <property type="term" value="C:vacuolar proton-transporting V-type ATPase, V1 domain"/>
    <property type="evidence" value="ECO:0007669"/>
    <property type="project" value="TreeGrafter"/>
</dbReference>
<comment type="function">
    <text evidence="5">Subunit of the V1 complex of vacuolar(H+)-ATPase (V-ATPase), a multisubunit enzyme composed of a peripheral complex (V1) that hydrolyzes ATP and a membrane integral complex (V0) that translocates protons. V-ATPase is responsible for acidifying and maintaining the pH of intracellular compartments and in some cell types, is targeted to the plasma membrane, where it is responsible for acidifying the extracellular environment.</text>
</comment>
<evidence type="ECO:0000256" key="2">
    <source>
        <dbReference type="ARBA" id="ARBA00022448"/>
    </source>
</evidence>
<accession>A0A7S2ZPB0</accession>
<evidence type="ECO:0000313" key="11">
    <source>
        <dbReference type="EMBL" id="CAE0046640.1"/>
    </source>
</evidence>
<keyword evidence="2 5" id="KW-0813">Transport</keyword>
<keyword evidence="6" id="KW-0175">Coiled coil</keyword>
<evidence type="ECO:0000256" key="5">
    <source>
        <dbReference type="RuleBase" id="RU364019"/>
    </source>
</evidence>
<name>A0A7S2ZPB0_9RHOD</name>
<comment type="subunit">
    <text evidence="5">V-ATPase is a heteromultimeric enzyme made up of two complexes: the ATP-hydrolytic V1 complex and the proton translocation V0 complex.</text>
</comment>
<feature type="coiled-coil region" evidence="6">
    <location>
        <begin position="9"/>
        <end position="95"/>
    </location>
</feature>
<evidence type="ECO:0000313" key="10">
    <source>
        <dbReference type="EMBL" id="CAE0046637.1"/>
    </source>
</evidence>
<comment type="similarity">
    <text evidence="1 5">Belongs to the V-ATPase G subunit family.</text>
</comment>
<proteinExistence type="inferred from homology"/>
<dbReference type="AlphaFoldDB" id="A0A7S2ZPB0"/>
<dbReference type="Pfam" id="PF03179">
    <property type="entry name" value="V-ATPase_G"/>
    <property type="match status" value="1"/>
</dbReference>
<evidence type="ECO:0000313" key="13">
    <source>
        <dbReference type="EMBL" id="CAE0046645.1"/>
    </source>
</evidence>
<evidence type="ECO:0000313" key="7">
    <source>
        <dbReference type="EMBL" id="CAE0046626.1"/>
    </source>
</evidence>